<keyword evidence="2" id="KW-0645">Protease</keyword>
<dbReference type="Gene3D" id="3.90.1720.10">
    <property type="entry name" value="endopeptidase domain like (from Nostoc punctiforme)"/>
    <property type="match status" value="1"/>
</dbReference>
<gene>
    <name evidence="7" type="ORF">KDL01_27150</name>
</gene>
<dbReference type="AlphaFoldDB" id="A0A941IR53"/>
<evidence type="ECO:0000313" key="7">
    <source>
        <dbReference type="EMBL" id="MBR7836984.1"/>
    </source>
</evidence>
<evidence type="ECO:0000256" key="1">
    <source>
        <dbReference type="ARBA" id="ARBA00007074"/>
    </source>
</evidence>
<feature type="domain" description="NlpC/P60" evidence="6">
    <location>
        <begin position="223"/>
        <end position="351"/>
    </location>
</feature>
<dbReference type="RefSeq" id="WP_212531455.1">
    <property type="nucleotide sequence ID" value="NZ_JAGSOG010000174.1"/>
</dbReference>
<dbReference type="Proteomes" id="UP000675781">
    <property type="component" value="Unassembled WGS sequence"/>
</dbReference>
<name>A0A941IR53_9ACTN</name>
<dbReference type="InterPro" id="IPR051202">
    <property type="entry name" value="Peptidase_C40"/>
</dbReference>
<dbReference type="PROSITE" id="PS51935">
    <property type="entry name" value="NLPC_P60"/>
    <property type="match status" value="1"/>
</dbReference>
<evidence type="ECO:0000256" key="2">
    <source>
        <dbReference type="ARBA" id="ARBA00022670"/>
    </source>
</evidence>
<dbReference type="EMBL" id="JAGSOG010000174">
    <property type="protein sequence ID" value="MBR7836984.1"/>
    <property type="molecule type" value="Genomic_DNA"/>
</dbReference>
<evidence type="ECO:0000256" key="4">
    <source>
        <dbReference type="ARBA" id="ARBA00022807"/>
    </source>
</evidence>
<dbReference type="GO" id="GO:0008234">
    <property type="term" value="F:cysteine-type peptidase activity"/>
    <property type="evidence" value="ECO:0007669"/>
    <property type="project" value="UniProtKB-KW"/>
</dbReference>
<dbReference type="PANTHER" id="PTHR47053:SF1">
    <property type="entry name" value="MUREIN DD-ENDOPEPTIDASE MEPH-RELATED"/>
    <property type="match status" value="1"/>
</dbReference>
<dbReference type="Pfam" id="PF00877">
    <property type="entry name" value="NLPC_P60"/>
    <property type="match status" value="1"/>
</dbReference>
<feature type="coiled-coil region" evidence="5">
    <location>
        <begin position="127"/>
        <end position="202"/>
    </location>
</feature>
<keyword evidence="5" id="KW-0175">Coiled coil</keyword>
<dbReference type="GO" id="GO:0006508">
    <property type="term" value="P:proteolysis"/>
    <property type="evidence" value="ECO:0007669"/>
    <property type="project" value="UniProtKB-KW"/>
</dbReference>
<protein>
    <submittedName>
        <fullName evidence="7">C40 family peptidase</fullName>
    </submittedName>
</protein>
<comment type="caution">
    <text evidence="7">The sequence shown here is derived from an EMBL/GenBank/DDBJ whole genome shotgun (WGS) entry which is preliminary data.</text>
</comment>
<keyword evidence="3" id="KW-0378">Hydrolase</keyword>
<organism evidence="7 8">
    <name type="scientific">Actinospica durhamensis</name>
    <dbReference type="NCBI Taxonomy" id="1508375"/>
    <lineage>
        <taxon>Bacteria</taxon>
        <taxon>Bacillati</taxon>
        <taxon>Actinomycetota</taxon>
        <taxon>Actinomycetes</taxon>
        <taxon>Catenulisporales</taxon>
        <taxon>Actinospicaceae</taxon>
        <taxon>Actinospica</taxon>
    </lineage>
</organism>
<accession>A0A941IR53</accession>
<feature type="coiled-coil region" evidence="5">
    <location>
        <begin position="56"/>
        <end position="97"/>
    </location>
</feature>
<dbReference type="SUPFAM" id="SSF54001">
    <property type="entry name" value="Cysteine proteinases"/>
    <property type="match status" value="1"/>
</dbReference>
<evidence type="ECO:0000313" key="8">
    <source>
        <dbReference type="Proteomes" id="UP000675781"/>
    </source>
</evidence>
<sequence length="351" mass="37203">MSTATHRASKLVTPRKATAVAVVGLTAGTVAMVPSSSQATTLSQAKAQYLADEGKAEAAGQVYDQQEQAYAQLQQRINALQNEISSQNEGIAKLEATVGSQAAAQYRNGGVDETLELTLSASPTTYLDKVSGENEIAAQEAEQLKSLKSDQASLKQEQALAAQLIKQQQSALAAAQSAKQQADELSKEAQALVAELTPAEQQQMNIGSGGMWTHFSGTLPVVTGRNAIAVDYVESKLGDSYVYGGNGPNVFDCSGLMQEAWLAAGVSLPRTSFEMWDTETHISRSQLQPGDLIYFLEPGASASDGPGHVGMYIGNGMMIHATHPGSYVQWASIDPSSVYYVNMTILGYSTV</sequence>
<evidence type="ECO:0000256" key="5">
    <source>
        <dbReference type="SAM" id="Coils"/>
    </source>
</evidence>
<reference evidence="7" key="1">
    <citation type="submission" date="2021-04" db="EMBL/GenBank/DDBJ databases">
        <title>Genome based classification of Actinospica acidithermotolerans sp. nov., an actinobacterium isolated from an Indonesian hot spring.</title>
        <authorList>
            <person name="Kusuma A.B."/>
            <person name="Putra K.E."/>
            <person name="Nafisah S."/>
            <person name="Loh J."/>
            <person name="Nouioui I."/>
            <person name="Goodfellow M."/>
        </authorList>
    </citation>
    <scope>NUCLEOTIDE SEQUENCE</scope>
    <source>
        <strain evidence="7">CSCA 57</strain>
    </source>
</reference>
<evidence type="ECO:0000256" key="3">
    <source>
        <dbReference type="ARBA" id="ARBA00022801"/>
    </source>
</evidence>
<evidence type="ECO:0000259" key="6">
    <source>
        <dbReference type="PROSITE" id="PS51935"/>
    </source>
</evidence>
<proteinExistence type="inferred from homology"/>
<dbReference type="InterPro" id="IPR000064">
    <property type="entry name" value="NLP_P60_dom"/>
</dbReference>
<dbReference type="InterPro" id="IPR038765">
    <property type="entry name" value="Papain-like_cys_pep_sf"/>
</dbReference>
<keyword evidence="8" id="KW-1185">Reference proteome</keyword>
<dbReference type="PANTHER" id="PTHR47053">
    <property type="entry name" value="MUREIN DD-ENDOPEPTIDASE MEPH-RELATED"/>
    <property type="match status" value="1"/>
</dbReference>
<dbReference type="Gene3D" id="6.10.250.3150">
    <property type="match status" value="1"/>
</dbReference>
<keyword evidence="4" id="KW-0788">Thiol protease</keyword>
<comment type="similarity">
    <text evidence="1">Belongs to the peptidase C40 family.</text>
</comment>